<proteinExistence type="predicted"/>
<name>A0A427AZ94_ENSVE</name>
<reference evidence="1 2" key="1">
    <citation type="journal article" date="2014" name="Agronomy (Basel)">
        <title>A Draft Genome Sequence for Ensete ventricosum, the Drought-Tolerant Tree Against Hunger.</title>
        <authorList>
            <person name="Harrison J."/>
            <person name="Moore K.A."/>
            <person name="Paszkiewicz K."/>
            <person name="Jones T."/>
            <person name="Grant M."/>
            <person name="Ambacheew D."/>
            <person name="Muzemil S."/>
            <person name="Studholme D.J."/>
        </authorList>
    </citation>
    <scope>NUCLEOTIDE SEQUENCE [LARGE SCALE GENOMIC DNA]</scope>
</reference>
<gene>
    <name evidence="1" type="ORF">B296_00013055</name>
</gene>
<evidence type="ECO:0000313" key="1">
    <source>
        <dbReference type="EMBL" id="RRT81592.1"/>
    </source>
</evidence>
<evidence type="ECO:0000313" key="2">
    <source>
        <dbReference type="Proteomes" id="UP000287651"/>
    </source>
</evidence>
<dbReference type="Proteomes" id="UP000287651">
    <property type="component" value="Unassembled WGS sequence"/>
</dbReference>
<protein>
    <submittedName>
        <fullName evidence="1">Uncharacterized protein</fullName>
    </submittedName>
</protein>
<accession>A0A427AZ94</accession>
<comment type="caution">
    <text evidence="1">The sequence shown here is derived from an EMBL/GenBank/DDBJ whole genome shotgun (WGS) entry which is preliminary data.</text>
</comment>
<sequence length="49" mass="5600">MIFRTYQSTTIMEEMKTSSSVMDLSMGASLVRGKNKDNIYEWPSALHLT</sequence>
<dbReference type="EMBL" id="AMZH03000876">
    <property type="protein sequence ID" value="RRT81592.1"/>
    <property type="molecule type" value="Genomic_DNA"/>
</dbReference>
<dbReference type="AlphaFoldDB" id="A0A427AZ94"/>
<organism evidence="1 2">
    <name type="scientific">Ensete ventricosum</name>
    <name type="common">Abyssinian banana</name>
    <name type="synonym">Musa ensete</name>
    <dbReference type="NCBI Taxonomy" id="4639"/>
    <lineage>
        <taxon>Eukaryota</taxon>
        <taxon>Viridiplantae</taxon>
        <taxon>Streptophyta</taxon>
        <taxon>Embryophyta</taxon>
        <taxon>Tracheophyta</taxon>
        <taxon>Spermatophyta</taxon>
        <taxon>Magnoliopsida</taxon>
        <taxon>Liliopsida</taxon>
        <taxon>Zingiberales</taxon>
        <taxon>Musaceae</taxon>
        <taxon>Ensete</taxon>
    </lineage>
</organism>